<dbReference type="PANTHER" id="PTHR30086:SF20">
    <property type="entry name" value="ARGININE EXPORTER PROTEIN ARGO-RELATED"/>
    <property type="match status" value="1"/>
</dbReference>
<proteinExistence type="predicted"/>
<dbReference type="InterPro" id="IPR001123">
    <property type="entry name" value="LeuE-type"/>
</dbReference>
<keyword evidence="5 6" id="KW-0472">Membrane</keyword>
<keyword evidence="2" id="KW-1003">Cell membrane</keyword>
<feature type="transmembrane region" description="Helical" evidence="6">
    <location>
        <begin position="6"/>
        <end position="29"/>
    </location>
</feature>
<sequence length="209" mass="20882">MSSLSPVAGGFALMASLIVAVGAQNTFVLRQGLRGEHVGAVVLFCIAADVTLMAAGVAGLGAAVGRVPGLSAALTAGGAAFLGWYAVAALRRSLRPGTLVAESAGGAVPLRATLGRAAGFTLLNPHVYLDTVLLLGSVSAALAAGERPGFLLGASLASASWFVALGYGARLLAPLFRRPVAWRLLDGAVALTMAILALALARQVLTGVP</sequence>
<feature type="transmembrane region" description="Helical" evidence="6">
    <location>
        <begin position="41"/>
        <end position="64"/>
    </location>
</feature>
<name>A0A4Q2RH99_9HYPH</name>
<organism evidence="7 8">
    <name type="scientific">Lichenibacterium ramalinae</name>
    <dbReference type="NCBI Taxonomy" id="2316527"/>
    <lineage>
        <taxon>Bacteria</taxon>
        <taxon>Pseudomonadati</taxon>
        <taxon>Pseudomonadota</taxon>
        <taxon>Alphaproteobacteria</taxon>
        <taxon>Hyphomicrobiales</taxon>
        <taxon>Lichenihabitantaceae</taxon>
        <taxon>Lichenibacterium</taxon>
    </lineage>
</organism>
<dbReference type="OrthoDB" id="5638726at2"/>
<dbReference type="GO" id="GO:0015171">
    <property type="term" value="F:amino acid transmembrane transporter activity"/>
    <property type="evidence" value="ECO:0007669"/>
    <property type="project" value="TreeGrafter"/>
</dbReference>
<dbReference type="Pfam" id="PF01810">
    <property type="entry name" value="LysE"/>
    <property type="match status" value="1"/>
</dbReference>
<dbReference type="RefSeq" id="WP_129217340.1">
    <property type="nucleotide sequence ID" value="NZ_QYBC01000001.1"/>
</dbReference>
<keyword evidence="3 6" id="KW-0812">Transmembrane</keyword>
<evidence type="ECO:0000256" key="2">
    <source>
        <dbReference type="ARBA" id="ARBA00022475"/>
    </source>
</evidence>
<evidence type="ECO:0000256" key="6">
    <source>
        <dbReference type="SAM" id="Phobius"/>
    </source>
</evidence>
<accession>A0A4Q2RH99</accession>
<feature type="transmembrane region" description="Helical" evidence="6">
    <location>
        <begin position="184"/>
        <end position="205"/>
    </location>
</feature>
<evidence type="ECO:0000256" key="5">
    <source>
        <dbReference type="ARBA" id="ARBA00023136"/>
    </source>
</evidence>
<dbReference type="EMBL" id="QYBC01000001">
    <property type="protein sequence ID" value="RYB07868.1"/>
    <property type="molecule type" value="Genomic_DNA"/>
</dbReference>
<comment type="subcellular location">
    <subcellularLocation>
        <location evidence="1">Cell membrane</location>
        <topology evidence="1">Multi-pass membrane protein</topology>
    </subcellularLocation>
</comment>
<evidence type="ECO:0000256" key="1">
    <source>
        <dbReference type="ARBA" id="ARBA00004651"/>
    </source>
</evidence>
<evidence type="ECO:0000256" key="3">
    <source>
        <dbReference type="ARBA" id="ARBA00022692"/>
    </source>
</evidence>
<keyword evidence="4 6" id="KW-1133">Transmembrane helix</keyword>
<reference evidence="7 8" key="1">
    <citation type="submission" date="2018-09" db="EMBL/GenBank/DDBJ databases">
        <authorList>
            <person name="Grouzdev D.S."/>
            <person name="Krutkina M.S."/>
        </authorList>
    </citation>
    <scope>NUCLEOTIDE SEQUENCE [LARGE SCALE GENOMIC DNA]</scope>
    <source>
        <strain evidence="7 8">RmlP001</strain>
    </source>
</reference>
<dbReference type="PANTHER" id="PTHR30086">
    <property type="entry name" value="ARGININE EXPORTER PROTEIN ARGO"/>
    <property type="match status" value="1"/>
</dbReference>
<evidence type="ECO:0000313" key="8">
    <source>
        <dbReference type="Proteomes" id="UP000289411"/>
    </source>
</evidence>
<evidence type="ECO:0000313" key="7">
    <source>
        <dbReference type="EMBL" id="RYB07868.1"/>
    </source>
</evidence>
<gene>
    <name evidence="7" type="ORF">D3272_01755</name>
</gene>
<reference evidence="7 8" key="2">
    <citation type="submission" date="2019-02" db="EMBL/GenBank/DDBJ databases">
        <title>'Lichenibacterium ramalinii' gen. nov. sp. nov., 'Lichenibacterium minor' gen. nov. sp. nov.</title>
        <authorList>
            <person name="Pankratov T."/>
        </authorList>
    </citation>
    <scope>NUCLEOTIDE SEQUENCE [LARGE SCALE GENOMIC DNA]</scope>
    <source>
        <strain evidence="7 8">RmlP001</strain>
    </source>
</reference>
<feature type="transmembrane region" description="Helical" evidence="6">
    <location>
        <begin position="150"/>
        <end position="172"/>
    </location>
</feature>
<evidence type="ECO:0000256" key="4">
    <source>
        <dbReference type="ARBA" id="ARBA00022989"/>
    </source>
</evidence>
<dbReference type="AlphaFoldDB" id="A0A4Q2RH99"/>
<dbReference type="GO" id="GO:0005886">
    <property type="term" value="C:plasma membrane"/>
    <property type="evidence" value="ECO:0007669"/>
    <property type="project" value="UniProtKB-SubCell"/>
</dbReference>
<dbReference type="Proteomes" id="UP000289411">
    <property type="component" value="Unassembled WGS sequence"/>
</dbReference>
<comment type="caution">
    <text evidence="7">The sequence shown here is derived from an EMBL/GenBank/DDBJ whole genome shotgun (WGS) entry which is preliminary data.</text>
</comment>
<keyword evidence="8" id="KW-1185">Reference proteome</keyword>
<protein>
    <submittedName>
        <fullName evidence="7">Amino acid transporter</fullName>
    </submittedName>
</protein>
<feature type="transmembrane region" description="Helical" evidence="6">
    <location>
        <begin position="70"/>
        <end position="90"/>
    </location>
</feature>